<reference evidence="2" key="2">
    <citation type="submission" date="2025-08" db="UniProtKB">
        <authorList>
            <consortium name="Ensembl"/>
        </authorList>
    </citation>
    <scope>IDENTIFICATION</scope>
    <source>
        <strain evidence="2">Glennie</strain>
    </source>
</reference>
<protein>
    <submittedName>
        <fullName evidence="2">Uncharacterized protein</fullName>
    </submittedName>
</protein>
<dbReference type="Ensembl" id="ENSOANT00000072847.1">
    <property type="protein sequence ID" value="ENSOANP00000044258.1"/>
    <property type="gene ID" value="ENSOANG00000036668.1"/>
</dbReference>
<name>A0A6I8NUQ8_ORNAN</name>
<dbReference type="Proteomes" id="UP000002279">
    <property type="component" value="Chromosome 1"/>
</dbReference>
<dbReference type="InParanoid" id="A0A6I8NUQ8"/>
<organism evidence="2 3">
    <name type="scientific">Ornithorhynchus anatinus</name>
    <name type="common">Duckbill platypus</name>
    <dbReference type="NCBI Taxonomy" id="9258"/>
    <lineage>
        <taxon>Eukaryota</taxon>
        <taxon>Metazoa</taxon>
        <taxon>Chordata</taxon>
        <taxon>Craniata</taxon>
        <taxon>Vertebrata</taxon>
        <taxon>Euteleostomi</taxon>
        <taxon>Mammalia</taxon>
        <taxon>Monotremata</taxon>
        <taxon>Ornithorhynchidae</taxon>
        <taxon>Ornithorhynchus</taxon>
    </lineage>
</organism>
<proteinExistence type="predicted"/>
<sequence>MADVRLVSATCVSKGPLTPEPSAPPGEAPTFTLPPRNLCVPEGSTARFEGKVSTTVGSSLSPGPGCQ</sequence>
<dbReference type="AlphaFoldDB" id="A0A6I8NUQ8"/>
<keyword evidence="3" id="KW-1185">Reference proteome</keyword>
<dbReference type="Bgee" id="ENSOANG00000036668">
    <property type="expression patterns" value="Expressed in liver and 5 other cell types or tissues"/>
</dbReference>
<accession>A0A6I8NUQ8</accession>
<reference evidence="2" key="3">
    <citation type="submission" date="2025-09" db="UniProtKB">
        <authorList>
            <consortium name="Ensembl"/>
        </authorList>
    </citation>
    <scope>IDENTIFICATION</scope>
    <source>
        <strain evidence="2">Glennie</strain>
    </source>
</reference>
<feature type="compositionally biased region" description="Pro residues" evidence="1">
    <location>
        <begin position="18"/>
        <end position="27"/>
    </location>
</feature>
<evidence type="ECO:0000256" key="1">
    <source>
        <dbReference type="SAM" id="MobiDB-lite"/>
    </source>
</evidence>
<feature type="region of interest" description="Disordered" evidence="1">
    <location>
        <begin position="13"/>
        <end position="33"/>
    </location>
</feature>
<dbReference type="GeneTree" id="ENSGT00950000183570"/>
<evidence type="ECO:0000313" key="3">
    <source>
        <dbReference type="Proteomes" id="UP000002279"/>
    </source>
</evidence>
<reference evidence="2 3" key="1">
    <citation type="journal article" date="2008" name="Nature">
        <title>Genome analysis of the platypus reveals unique signatures of evolution.</title>
        <authorList>
            <person name="Warren W.C."/>
            <person name="Hillier L.W."/>
            <person name="Marshall Graves J.A."/>
            <person name="Birney E."/>
            <person name="Ponting C.P."/>
            <person name="Grutzner F."/>
            <person name="Belov K."/>
            <person name="Miller W."/>
            <person name="Clarke L."/>
            <person name="Chinwalla A.T."/>
            <person name="Yang S.P."/>
            <person name="Heger A."/>
            <person name="Locke D.P."/>
            <person name="Miethke P."/>
            <person name="Waters P.D."/>
            <person name="Veyrunes F."/>
            <person name="Fulton L."/>
            <person name="Fulton B."/>
            <person name="Graves T."/>
            <person name="Wallis J."/>
            <person name="Puente X.S."/>
            <person name="Lopez-Otin C."/>
            <person name="Ordonez G.R."/>
            <person name="Eichler E.E."/>
            <person name="Chen L."/>
            <person name="Cheng Z."/>
            <person name="Deakin J.E."/>
            <person name="Alsop A."/>
            <person name="Thompson K."/>
            <person name="Kirby P."/>
            <person name="Papenfuss A.T."/>
            <person name="Wakefield M.J."/>
            <person name="Olender T."/>
            <person name="Lancet D."/>
            <person name="Huttley G.A."/>
            <person name="Smit A.F."/>
            <person name="Pask A."/>
            <person name="Temple-Smith P."/>
            <person name="Batzer M.A."/>
            <person name="Walker J.A."/>
            <person name="Konkel M.K."/>
            <person name="Harris R.S."/>
            <person name="Whittington C.M."/>
            <person name="Wong E.S."/>
            <person name="Gemmell N.J."/>
            <person name="Buschiazzo E."/>
            <person name="Vargas Jentzsch I.M."/>
            <person name="Merkel A."/>
            <person name="Schmitz J."/>
            <person name="Zemann A."/>
            <person name="Churakov G."/>
            <person name="Kriegs J.O."/>
            <person name="Brosius J."/>
            <person name="Murchison E.P."/>
            <person name="Sachidanandam R."/>
            <person name="Smith C."/>
            <person name="Hannon G.J."/>
            <person name="Tsend-Ayush E."/>
            <person name="McMillan D."/>
            <person name="Attenborough R."/>
            <person name="Rens W."/>
            <person name="Ferguson-Smith M."/>
            <person name="Lefevre C.M."/>
            <person name="Sharp J.A."/>
            <person name="Nicholas K.R."/>
            <person name="Ray D.A."/>
            <person name="Kube M."/>
            <person name="Reinhardt R."/>
            <person name="Pringle T.H."/>
            <person name="Taylor J."/>
            <person name="Jones R.C."/>
            <person name="Nixon B."/>
            <person name="Dacheux J.L."/>
            <person name="Niwa H."/>
            <person name="Sekita Y."/>
            <person name="Huang X."/>
            <person name="Stark A."/>
            <person name="Kheradpour P."/>
            <person name="Kellis M."/>
            <person name="Flicek P."/>
            <person name="Chen Y."/>
            <person name="Webber C."/>
            <person name="Hardison R."/>
            <person name="Nelson J."/>
            <person name="Hallsworth-Pepin K."/>
            <person name="Delehaunty K."/>
            <person name="Markovic C."/>
            <person name="Minx P."/>
            <person name="Feng Y."/>
            <person name="Kremitzki C."/>
            <person name="Mitreva M."/>
            <person name="Glasscock J."/>
            <person name="Wylie T."/>
            <person name="Wohldmann P."/>
            <person name="Thiru P."/>
            <person name="Nhan M.N."/>
            <person name="Pohl C.S."/>
            <person name="Smith S.M."/>
            <person name="Hou S."/>
            <person name="Nefedov M."/>
            <person name="de Jong P.J."/>
            <person name="Renfree M.B."/>
            <person name="Mardis E.R."/>
            <person name="Wilson R.K."/>
        </authorList>
    </citation>
    <scope>NUCLEOTIDE SEQUENCE [LARGE SCALE GENOMIC DNA]</scope>
    <source>
        <strain evidence="2 3">Glennie</strain>
    </source>
</reference>
<evidence type="ECO:0000313" key="2">
    <source>
        <dbReference type="Ensembl" id="ENSOANP00000044258.1"/>
    </source>
</evidence>